<dbReference type="PANTHER" id="PTHR30432:SF1">
    <property type="entry name" value="DNA-BINDING TRANSCRIPTIONAL DUAL REGULATOR MODE"/>
    <property type="match status" value="1"/>
</dbReference>
<evidence type="ECO:0000313" key="2">
    <source>
        <dbReference type="EMBL" id="KGM32095.1"/>
    </source>
</evidence>
<organism evidence="2 3">
    <name type="scientific">Inquilinus limosus MP06</name>
    <dbReference type="NCBI Taxonomy" id="1398085"/>
    <lineage>
        <taxon>Bacteria</taxon>
        <taxon>Pseudomonadati</taxon>
        <taxon>Pseudomonadota</taxon>
        <taxon>Alphaproteobacteria</taxon>
        <taxon>Rhodospirillales</taxon>
        <taxon>Rhodospirillaceae</taxon>
        <taxon>Inquilinus</taxon>
    </lineage>
</organism>
<reference evidence="2 3" key="1">
    <citation type="submission" date="2014-01" db="EMBL/GenBank/DDBJ databases">
        <title>Genome sequence determination for a cystic fibrosis isolate, Inquilinus limosus.</title>
        <authorList>
            <person name="Pino M."/>
            <person name="Di Conza J."/>
            <person name="Gutkind G."/>
        </authorList>
    </citation>
    <scope>NUCLEOTIDE SEQUENCE [LARGE SCALE GENOMIC DNA]</scope>
    <source>
        <strain evidence="2 3">MP06</strain>
    </source>
</reference>
<dbReference type="SUPFAM" id="SSF46785">
    <property type="entry name" value="Winged helix' DNA-binding domain"/>
    <property type="match status" value="1"/>
</dbReference>
<dbReference type="Pfam" id="PF00126">
    <property type="entry name" value="HTH_1"/>
    <property type="match status" value="1"/>
</dbReference>
<dbReference type="PANTHER" id="PTHR30432">
    <property type="entry name" value="TRANSCRIPTIONAL REGULATOR MODE"/>
    <property type="match status" value="1"/>
</dbReference>
<dbReference type="Proteomes" id="UP000029995">
    <property type="component" value="Unassembled WGS sequence"/>
</dbReference>
<dbReference type="InterPro" id="IPR036388">
    <property type="entry name" value="WH-like_DNA-bd_sf"/>
</dbReference>
<feature type="domain" description="HTH lysR-type" evidence="1">
    <location>
        <begin position="26"/>
        <end position="85"/>
    </location>
</feature>
<name>A0A0A0D258_9PROT</name>
<comment type="caution">
    <text evidence="2">The sequence shown here is derived from an EMBL/GenBank/DDBJ whole genome shotgun (WGS) entry which is preliminary data.</text>
</comment>
<sequence>MPRLRIRIDFDPAGPDRQLGPGKIGLLEHIAETGSISAAGRAMGMSYRRAWLLIDSLNGCFREKVIETRHGGPQGGGAALTPFGQWLVEQYRAIEAETAASVVRRLDGLQTATAAPGEAAAEPAEIKD</sequence>
<dbReference type="GO" id="GO:0003700">
    <property type="term" value="F:DNA-binding transcription factor activity"/>
    <property type="evidence" value="ECO:0007669"/>
    <property type="project" value="InterPro"/>
</dbReference>
<evidence type="ECO:0000313" key="3">
    <source>
        <dbReference type="Proteomes" id="UP000029995"/>
    </source>
</evidence>
<dbReference type="InterPro" id="IPR051815">
    <property type="entry name" value="Molybdate_resp_trans_reg"/>
</dbReference>
<dbReference type="OrthoDB" id="9800709at2"/>
<dbReference type="InterPro" id="IPR000847">
    <property type="entry name" value="LysR_HTH_N"/>
</dbReference>
<gene>
    <name evidence="2" type="ORF">P409_23370</name>
</gene>
<protein>
    <recommendedName>
        <fullName evidence="1">HTH lysR-type domain-containing protein</fullName>
    </recommendedName>
</protein>
<dbReference type="EMBL" id="JANX01000376">
    <property type="protein sequence ID" value="KGM32095.1"/>
    <property type="molecule type" value="Genomic_DNA"/>
</dbReference>
<evidence type="ECO:0000259" key="1">
    <source>
        <dbReference type="Pfam" id="PF00126"/>
    </source>
</evidence>
<dbReference type="RefSeq" id="WP_034844362.1">
    <property type="nucleotide sequence ID" value="NZ_JANX01000376.1"/>
</dbReference>
<accession>A0A0A0D258</accession>
<proteinExistence type="predicted"/>
<dbReference type="InterPro" id="IPR036390">
    <property type="entry name" value="WH_DNA-bd_sf"/>
</dbReference>
<dbReference type="Gene3D" id="1.10.10.10">
    <property type="entry name" value="Winged helix-like DNA-binding domain superfamily/Winged helix DNA-binding domain"/>
    <property type="match status" value="1"/>
</dbReference>
<dbReference type="AlphaFoldDB" id="A0A0A0D258"/>